<protein>
    <submittedName>
        <fullName evidence="2">CubicO group peptidase, beta-lactamase class C family</fullName>
    </submittedName>
</protein>
<evidence type="ECO:0000313" key="3">
    <source>
        <dbReference type="Proteomes" id="UP000324595"/>
    </source>
</evidence>
<comment type="caution">
    <text evidence="2">The sequence shown here is derived from an EMBL/GenBank/DDBJ whole genome shotgun (WGS) entry which is preliminary data.</text>
</comment>
<dbReference type="PANTHER" id="PTHR43283:SF7">
    <property type="entry name" value="BETA-LACTAMASE-RELATED DOMAIN-CONTAINING PROTEIN"/>
    <property type="match status" value="1"/>
</dbReference>
<dbReference type="InterPro" id="IPR050789">
    <property type="entry name" value="Diverse_Enzym_Activities"/>
</dbReference>
<dbReference type="SUPFAM" id="SSF56601">
    <property type="entry name" value="beta-lactamase/transpeptidase-like"/>
    <property type="match status" value="1"/>
</dbReference>
<dbReference type="InterPro" id="IPR001466">
    <property type="entry name" value="Beta-lactam-related"/>
</dbReference>
<dbReference type="InterPro" id="IPR012338">
    <property type="entry name" value="Beta-lactam/transpept-like"/>
</dbReference>
<dbReference type="Proteomes" id="UP000324595">
    <property type="component" value="Unassembled WGS sequence"/>
</dbReference>
<dbReference type="AlphaFoldDB" id="A0A5D3YNU2"/>
<dbReference type="Pfam" id="PF00144">
    <property type="entry name" value="Beta-lactamase"/>
    <property type="match status" value="1"/>
</dbReference>
<reference evidence="2 3" key="1">
    <citation type="submission" date="2019-07" db="EMBL/GenBank/DDBJ databases">
        <title>Genomic Encyclopedia of Archaeal and Bacterial Type Strains, Phase II (KMG-II): from individual species to whole genera.</title>
        <authorList>
            <person name="Goeker M."/>
        </authorList>
    </citation>
    <scope>NUCLEOTIDE SEQUENCE [LARGE SCALE GENOMIC DNA]</scope>
    <source>
        <strain evidence="2 3">DSM 21935</strain>
    </source>
</reference>
<dbReference type="EMBL" id="VNHY01000001">
    <property type="protein sequence ID" value="TYP94753.1"/>
    <property type="molecule type" value="Genomic_DNA"/>
</dbReference>
<accession>A0A5D3YNU2</accession>
<dbReference type="OrthoDB" id="9773047at2"/>
<dbReference type="Gene3D" id="3.40.710.10">
    <property type="entry name" value="DD-peptidase/beta-lactamase superfamily"/>
    <property type="match status" value="1"/>
</dbReference>
<proteinExistence type="predicted"/>
<sequence>MKTTLRYLQLSLCLVLFINCTTSKEIRTIDNNSLELAKEYSENKSGEALLVWADGDLILEDYHNNTSPEKRYALAEVSTLFSGLIALAARDDGLLKLDEPVSATITEWQHDPYKSSITISQLLHLTSGITPGSYKSMPPVKKVLKRPLIQPPGQEFRYGPIPFQVFGLVIHEKGVSNYLKDRILNPIGIEGGYWKIDQEVFTSETNSYTIPRFFDGSSLTAEELGRVGKLLLNQGKWKGKTIINDISPLTQPSPASPGYGLGVWLNKNIKTKSDSSFISNLPDNIMLLRGTNKKKFIYDKAPSDLYMAAGRLNQRLYIIPSKDIVIVRLGGADLRWSDAKFLARLLNGQHL</sequence>
<feature type="domain" description="Beta-lactamase-related" evidence="1">
    <location>
        <begin position="43"/>
        <end position="328"/>
    </location>
</feature>
<dbReference type="RefSeq" id="WP_148897455.1">
    <property type="nucleotide sequence ID" value="NZ_VNHY01000001.1"/>
</dbReference>
<keyword evidence="3" id="KW-1185">Reference proteome</keyword>
<evidence type="ECO:0000313" key="2">
    <source>
        <dbReference type="EMBL" id="TYP94753.1"/>
    </source>
</evidence>
<evidence type="ECO:0000259" key="1">
    <source>
        <dbReference type="Pfam" id="PF00144"/>
    </source>
</evidence>
<gene>
    <name evidence="2" type="ORF">LX73_0041</name>
</gene>
<name>A0A5D3YNU2_9BACT</name>
<dbReference type="PANTHER" id="PTHR43283">
    <property type="entry name" value="BETA-LACTAMASE-RELATED"/>
    <property type="match status" value="1"/>
</dbReference>
<organism evidence="2 3">
    <name type="scientific">Fodinibius salinus</name>
    <dbReference type="NCBI Taxonomy" id="860790"/>
    <lineage>
        <taxon>Bacteria</taxon>
        <taxon>Pseudomonadati</taxon>
        <taxon>Balneolota</taxon>
        <taxon>Balneolia</taxon>
        <taxon>Balneolales</taxon>
        <taxon>Balneolaceae</taxon>
        <taxon>Fodinibius</taxon>
    </lineage>
</organism>